<dbReference type="EMBL" id="JACBZN010000001">
    <property type="protein sequence ID" value="NYI39481.1"/>
    <property type="molecule type" value="Genomic_DNA"/>
</dbReference>
<dbReference type="PANTHER" id="PTHR37422:SF13">
    <property type="entry name" value="LIPOPOLYSACCHARIDE BIOSYNTHESIS PROTEIN PA4999-RELATED"/>
    <property type="match status" value="1"/>
</dbReference>
<feature type="transmembrane region" description="Helical" evidence="5">
    <location>
        <begin position="279"/>
        <end position="298"/>
    </location>
</feature>
<feature type="transmembrane region" description="Helical" evidence="5">
    <location>
        <begin position="118"/>
        <end position="140"/>
    </location>
</feature>
<dbReference type="GO" id="GO:0016020">
    <property type="term" value="C:membrane"/>
    <property type="evidence" value="ECO:0007669"/>
    <property type="project" value="UniProtKB-SubCell"/>
</dbReference>
<dbReference type="Pfam" id="PF04932">
    <property type="entry name" value="Wzy_C"/>
    <property type="match status" value="1"/>
</dbReference>
<reference evidence="8 9" key="1">
    <citation type="submission" date="2020-07" db="EMBL/GenBank/DDBJ databases">
        <title>Sequencing the genomes of 1000 actinobacteria strains.</title>
        <authorList>
            <person name="Klenk H.-P."/>
        </authorList>
    </citation>
    <scope>NUCLEOTIDE SEQUENCE [LARGE SCALE GENOMIC DNA]</scope>
    <source>
        <strain evidence="8 9">DSM 19087</strain>
    </source>
</reference>
<feature type="transmembrane region" description="Helical" evidence="5">
    <location>
        <begin position="368"/>
        <end position="394"/>
    </location>
</feature>
<accession>A0A8I0FXR8</accession>
<evidence type="ECO:0000313" key="7">
    <source>
        <dbReference type="EMBL" id="MBD1269862.1"/>
    </source>
</evidence>
<feature type="transmembrane region" description="Helical" evidence="5">
    <location>
        <begin position="234"/>
        <end position="250"/>
    </location>
</feature>
<keyword evidence="4 5" id="KW-0472">Membrane</keyword>
<evidence type="ECO:0000313" key="9">
    <source>
        <dbReference type="Proteomes" id="UP000587211"/>
    </source>
</evidence>
<dbReference type="InterPro" id="IPR007016">
    <property type="entry name" value="O-antigen_ligase-rel_domated"/>
</dbReference>
<dbReference type="GO" id="GO:0016874">
    <property type="term" value="F:ligase activity"/>
    <property type="evidence" value="ECO:0007669"/>
    <property type="project" value="UniProtKB-KW"/>
</dbReference>
<keyword evidence="2 5" id="KW-0812">Transmembrane</keyword>
<evidence type="ECO:0000256" key="2">
    <source>
        <dbReference type="ARBA" id="ARBA00022692"/>
    </source>
</evidence>
<feature type="transmembrane region" description="Helical" evidence="5">
    <location>
        <begin position="181"/>
        <end position="199"/>
    </location>
</feature>
<protein>
    <submittedName>
        <fullName evidence="7 8">O-antigen ligase</fullName>
    </submittedName>
</protein>
<comment type="subcellular location">
    <subcellularLocation>
        <location evidence="1">Membrane</location>
        <topology evidence="1">Multi-pass membrane protein</topology>
    </subcellularLocation>
</comment>
<keyword evidence="3 5" id="KW-1133">Transmembrane helix</keyword>
<evidence type="ECO:0000256" key="3">
    <source>
        <dbReference type="ARBA" id="ARBA00022989"/>
    </source>
</evidence>
<feature type="transmembrane region" description="Helical" evidence="5">
    <location>
        <begin position="211"/>
        <end position="229"/>
    </location>
</feature>
<evidence type="ECO:0000313" key="8">
    <source>
        <dbReference type="EMBL" id="NYI39481.1"/>
    </source>
</evidence>
<evidence type="ECO:0000313" key="10">
    <source>
        <dbReference type="Proteomes" id="UP000659061"/>
    </source>
</evidence>
<dbReference type="EMBL" id="JACWMT010000001">
    <property type="protein sequence ID" value="MBD1269862.1"/>
    <property type="molecule type" value="Genomic_DNA"/>
</dbReference>
<evidence type="ECO:0000256" key="4">
    <source>
        <dbReference type="ARBA" id="ARBA00023136"/>
    </source>
</evidence>
<feature type="transmembrane region" description="Helical" evidence="5">
    <location>
        <begin position="43"/>
        <end position="72"/>
    </location>
</feature>
<organism evidence="7 10">
    <name type="scientific">Aeromicrobium tamlense</name>
    <dbReference type="NCBI Taxonomy" id="375541"/>
    <lineage>
        <taxon>Bacteria</taxon>
        <taxon>Bacillati</taxon>
        <taxon>Actinomycetota</taxon>
        <taxon>Actinomycetes</taxon>
        <taxon>Propionibacteriales</taxon>
        <taxon>Nocardioidaceae</taxon>
        <taxon>Aeromicrobium</taxon>
    </lineage>
</organism>
<dbReference type="Proteomes" id="UP000587211">
    <property type="component" value="Unassembled WGS sequence"/>
</dbReference>
<evidence type="ECO:0000256" key="5">
    <source>
        <dbReference type="SAM" id="Phobius"/>
    </source>
</evidence>
<evidence type="ECO:0000259" key="6">
    <source>
        <dbReference type="Pfam" id="PF04932"/>
    </source>
</evidence>
<dbReference type="Proteomes" id="UP000659061">
    <property type="component" value="Unassembled WGS sequence"/>
</dbReference>
<reference evidence="7" key="2">
    <citation type="submission" date="2020-09" db="EMBL/GenBank/DDBJ databases">
        <title>Novel species in genus Aeromicrobium.</title>
        <authorList>
            <person name="Zhang G."/>
        </authorList>
    </citation>
    <scope>NUCLEOTIDE SEQUENCE</scope>
    <source>
        <strain evidence="7">SSW1-57</strain>
    </source>
</reference>
<gene>
    <name evidence="8" type="ORF">BJ975_002856</name>
    <name evidence="7" type="ORF">IDH50_06455</name>
</gene>
<keyword evidence="7" id="KW-0436">Ligase</keyword>
<feature type="transmembrane region" description="Helical" evidence="5">
    <location>
        <begin position="78"/>
        <end position="97"/>
    </location>
</feature>
<proteinExistence type="predicted"/>
<name>A0A8I0FXR8_9ACTN</name>
<comment type="caution">
    <text evidence="7">The sequence shown here is derived from an EMBL/GenBank/DDBJ whole genome shotgun (WGS) entry which is preliminary data.</text>
</comment>
<dbReference type="AlphaFoldDB" id="A0A8I0FXR8"/>
<keyword evidence="9" id="KW-1185">Reference proteome</keyword>
<dbReference type="PANTHER" id="PTHR37422">
    <property type="entry name" value="TEICHURONIC ACID BIOSYNTHESIS PROTEIN TUAE"/>
    <property type="match status" value="1"/>
</dbReference>
<feature type="transmembrane region" description="Helical" evidence="5">
    <location>
        <begin position="17"/>
        <end position="36"/>
    </location>
</feature>
<feature type="transmembrane region" description="Helical" evidence="5">
    <location>
        <begin position="152"/>
        <end position="169"/>
    </location>
</feature>
<feature type="transmembrane region" description="Helical" evidence="5">
    <location>
        <begin position="406"/>
        <end position="423"/>
    </location>
</feature>
<sequence length="456" mass="48687">MPALTQLRPPRSGPPPGLVATAVAGAIGCGVLAAALPRLGLALALALVALLAVRLLRLSTVELVVVTMPFMFFPPIGFLLNVSVADFLMPVLVVVTWPRVRDALDPFRHGVLRRFTGLSAVLLFVMVLSGLVAALTLPVFDARDAVLDTMKLVVVLVYFLTLLAAFLMLSERRLLRVARLWVWCAVAQAAASLAGLAPSDGTRALGWFQDPNLYAGYLLTSVAVAFYLVARDRLAAWPVLLLVLLAGVLATGSRGGLVAMAALLGLAVVALLSSRIGTLLMAGGVAGLAVLLFVPDILSRSLLPGVERLLTSSEAADTDPRWRLWNRAWELWTDHPLLGVGIGQYPEYSAGLTPFRNWTEGQVAHNTFLSFAAEGGIVGLLAFGAVIGATALQVRRAAHLTRMQRAALLLGVVVIVTMMLTLNLQNLRYVWAFFAFAVAAAVTRDAAPHDVAEEQR</sequence>
<feature type="domain" description="O-antigen ligase-related" evidence="6">
    <location>
        <begin position="240"/>
        <end position="383"/>
    </location>
</feature>
<evidence type="ECO:0000256" key="1">
    <source>
        <dbReference type="ARBA" id="ARBA00004141"/>
    </source>
</evidence>
<dbReference type="InterPro" id="IPR051533">
    <property type="entry name" value="WaaL-like"/>
</dbReference>
<feature type="transmembrane region" description="Helical" evidence="5">
    <location>
        <begin position="256"/>
        <end position="272"/>
    </location>
</feature>
<dbReference type="RefSeq" id="WP_179427170.1">
    <property type="nucleotide sequence ID" value="NZ_BAAAMP010000002.1"/>
</dbReference>